<evidence type="ECO:0000313" key="11">
    <source>
        <dbReference type="Proteomes" id="UP000765509"/>
    </source>
</evidence>
<dbReference type="PANTHER" id="PTHR11782">
    <property type="entry name" value="ADENOSINE/GUANOSINE DIPHOSPHATASE"/>
    <property type="match status" value="1"/>
</dbReference>
<dbReference type="OrthoDB" id="6372431at2759"/>
<sequence>MSPQAFDSVKLSAQYHLLNRQSSNSNLSSQDQLPLSFSKPSVPVPEQPASPMGLITRFIKYGGWRRNWLLCVVAVGFLLFGFRHRRSFQEFGHRSNLNQEIFSSTNCQPPSGHPAKRFALMIDAGSTGSRIHVYRFSYCLPPNSISSTILPTLDHELFFKTQPGLSSFAGRPSEAAKSLQPLLQAALEGVPADERSCTPISVKATAGLRLLGDKDSKEILMQIERWLRESWPFKLPEKDGVTIMDGADEGVYSWVTINYLLKTIGPSADKTMKNATAAVMDLGGASTQIVFEPQQTKLEPGGHVYKLTFGGRTHALYQHSHLGYGLMEARRAVHQLVAYAELWRKKTSWQSLSTQGPMGNPCLLPGSTRTVTLVNEDRQGPDSKQVVNFFGTGEGFEACQRVVGLMMGKDAICKVSPCAFGGIYQPHFEKAFTQGPIYALSYIYDRLYPLGIKTKFTLNNLLKLVKVICKGTKSNWKLHGLSTEAIEELEGRPESCLDLTFIYSLLSLGYEIDESREILISKKITSIELGWSLGAAIDLLEKTPASDCRKLRS</sequence>
<evidence type="ECO:0000256" key="7">
    <source>
        <dbReference type="PIRSR" id="PIRSR600407-2"/>
    </source>
</evidence>
<evidence type="ECO:0000313" key="10">
    <source>
        <dbReference type="EMBL" id="MBW0527085.1"/>
    </source>
</evidence>
<evidence type="ECO:0000256" key="6">
    <source>
        <dbReference type="PIRSR" id="PIRSR600407-1"/>
    </source>
</evidence>
<dbReference type="GO" id="GO:0000139">
    <property type="term" value="C:Golgi membrane"/>
    <property type="evidence" value="ECO:0007669"/>
    <property type="project" value="UniProtKB-SubCell"/>
</dbReference>
<comment type="similarity">
    <text evidence="2 8">Belongs to the GDA1/CD39 NTPase family.</text>
</comment>
<protein>
    <recommendedName>
        <fullName evidence="5">guanosine-diphosphatase</fullName>
        <ecNumber evidence="5">3.6.1.42</ecNumber>
    </recommendedName>
</protein>
<comment type="function">
    <text evidence="4">After transfer of sugars to endogenous macromolecular acceptors, the enzyme converts nucleoside diphosphates to nucleoside monophosphates which in turn exit the Golgi lumen in a coupled antiporter reaction, allowing entry of additional nucleotide sugar from the cytosol.</text>
</comment>
<keyword evidence="3 8" id="KW-0378">Hydrolase</keyword>
<organism evidence="10 11">
    <name type="scientific">Austropuccinia psidii MF-1</name>
    <dbReference type="NCBI Taxonomy" id="1389203"/>
    <lineage>
        <taxon>Eukaryota</taxon>
        <taxon>Fungi</taxon>
        <taxon>Dikarya</taxon>
        <taxon>Basidiomycota</taxon>
        <taxon>Pucciniomycotina</taxon>
        <taxon>Pucciniomycetes</taxon>
        <taxon>Pucciniales</taxon>
        <taxon>Sphaerophragmiaceae</taxon>
        <taxon>Austropuccinia</taxon>
    </lineage>
</organism>
<feature type="binding site" evidence="7">
    <location>
        <begin position="284"/>
        <end position="288"/>
    </location>
    <ligand>
        <name>ATP</name>
        <dbReference type="ChEBI" id="CHEBI:30616"/>
    </ligand>
</feature>
<proteinExistence type="inferred from homology"/>
<evidence type="ECO:0000256" key="8">
    <source>
        <dbReference type="RuleBase" id="RU003833"/>
    </source>
</evidence>
<dbReference type="CDD" id="cd24040">
    <property type="entry name" value="ASKHA_NBD_GDA1"/>
    <property type="match status" value="1"/>
</dbReference>
<gene>
    <name evidence="10" type="ORF">O181_066800</name>
</gene>
<dbReference type="GO" id="GO:0005524">
    <property type="term" value="F:ATP binding"/>
    <property type="evidence" value="ECO:0007669"/>
    <property type="project" value="UniProtKB-KW"/>
</dbReference>
<feature type="active site" description="Proton acceptor" evidence="6">
    <location>
        <position position="249"/>
    </location>
</feature>
<dbReference type="GO" id="GO:0009134">
    <property type="term" value="P:nucleoside diphosphate catabolic process"/>
    <property type="evidence" value="ECO:0007669"/>
    <property type="project" value="TreeGrafter"/>
</dbReference>
<dbReference type="GO" id="GO:0004382">
    <property type="term" value="F:GDP phosphatase activity"/>
    <property type="evidence" value="ECO:0007669"/>
    <property type="project" value="UniProtKB-EC"/>
</dbReference>
<dbReference type="AlphaFoldDB" id="A0A9Q3EPM4"/>
<dbReference type="Gene3D" id="3.30.420.150">
    <property type="entry name" value="Exopolyphosphatase. Domain 2"/>
    <property type="match status" value="1"/>
</dbReference>
<dbReference type="GO" id="GO:0006487">
    <property type="term" value="P:protein N-linked glycosylation"/>
    <property type="evidence" value="ECO:0007669"/>
    <property type="project" value="TreeGrafter"/>
</dbReference>
<keyword evidence="9" id="KW-0812">Transmembrane</keyword>
<dbReference type="GO" id="GO:0017111">
    <property type="term" value="F:ribonucleoside triphosphate phosphatase activity"/>
    <property type="evidence" value="ECO:0007669"/>
    <property type="project" value="TreeGrafter"/>
</dbReference>
<dbReference type="Pfam" id="PF01150">
    <property type="entry name" value="GDA1_CD39"/>
    <property type="match status" value="1"/>
</dbReference>
<evidence type="ECO:0000256" key="1">
    <source>
        <dbReference type="ARBA" id="ARBA00004323"/>
    </source>
</evidence>
<dbReference type="PANTHER" id="PTHR11782:SF83">
    <property type="entry name" value="GUANOSINE-DIPHOSPHATASE"/>
    <property type="match status" value="1"/>
</dbReference>
<keyword evidence="7" id="KW-0067">ATP-binding</keyword>
<comment type="subcellular location">
    <subcellularLocation>
        <location evidence="1">Golgi apparatus membrane</location>
        <topology evidence="1">Single-pass type II membrane protein</topology>
    </subcellularLocation>
</comment>
<evidence type="ECO:0000256" key="4">
    <source>
        <dbReference type="ARBA" id="ARBA00037742"/>
    </source>
</evidence>
<dbReference type="EC" id="3.6.1.42" evidence="5"/>
<dbReference type="Gene3D" id="3.30.420.40">
    <property type="match status" value="1"/>
</dbReference>
<dbReference type="GO" id="GO:0045134">
    <property type="term" value="F:UDP phosphatase activity"/>
    <property type="evidence" value="ECO:0007669"/>
    <property type="project" value="TreeGrafter"/>
</dbReference>
<reference evidence="10" key="1">
    <citation type="submission" date="2021-03" db="EMBL/GenBank/DDBJ databases">
        <title>Draft genome sequence of rust myrtle Austropuccinia psidii MF-1, a brazilian biotype.</title>
        <authorList>
            <person name="Quecine M.C."/>
            <person name="Pachon D.M.R."/>
            <person name="Bonatelli M.L."/>
            <person name="Correr F.H."/>
            <person name="Franceschini L.M."/>
            <person name="Leite T.F."/>
            <person name="Margarido G.R.A."/>
            <person name="Almeida C.A."/>
            <person name="Ferrarezi J.A."/>
            <person name="Labate C.A."/>
        </authorList>
    </citation>
    <scope>NUCLEOTIDE SEQUENCE</scope>
    <source>
        <strain evidence="10">MF-1</strain>
    </source>
</reference>
<keyword evidence="9" id="KW-0472">Membrane</keyword>
<keyword evidence="11" id="KW-1185">Reference proteome</keyword>
<keyword evidence="7" id="KW-0547">Nucleotide-binding</keyword>
<comment type="caution">
    <text evidence="10">The sequence shown here is derived from an EMBL/GenBank/DDBJ whole genome shotgun (WGS) entry which is preliminary data.</text>
</comment>
<accession>A0A9Q3EPM4</accession>
<dbReference type="Proteomes" id="UP000765509">
    <property type="component" value="Unassembled WGS sequence"/>
</dbReference>
<evidence type="ECO:0000256" key="3">
    <source>
        <dbReference type="ARBA" id="ARBA00022801"/>
    </source>
</evidence>
<evidence type="ECO:0000256" key="5">
    <source>
        <dbReference type="ARBA" id="ARBA00038903"/>
    </source>
</evidence>
<keyword evidence="9" id="KW-1133">Transmembrane helix</keyword>
<dbReference type="InterPro" id="IPR000407">
    <property type="entry name" value="GDA1_CD39_NTPase"/>
</dbReference>
<name>A0A9Q3EPM4_9BASI</name>
<evidence type="ECO:0000256" key="9">
    <source>
        <dbReference type="SAM" id="Phobius"/>
    </source>
</evidence>
<dbReference type="PROSITE" id="PS01238">
    <property type="entry name" value="GDA1_CD39_NTPASE"/>
    <property type="match status" value="1"/>
</dbReference>
<dbReference type="EMBL" id="AVOT02033216">
    <property type="protein sequence ID" value="MBW0527085.1"/>
    <property type="molecule type" value="Genomic_DNA"/>
</dbReference>
<feature type="transmembrane region" description="Helical" evidence="9">
    <location>
        <begin position="67"/>
        <end position="84"/>
    </location>
</feature>
<evidence type="ECO:0000256" key="2">
    <source>
        <dbReference type="ARBA" id="ARBA00009283"/>
    </source>
</evidence>